<dbReference type="GO" id="GO:0006574">
    <property type="term" value="P:L-valine catabolic process"/>
    <property type="evidence" value="ECO:0007669"/>
    <property type="project" value="TreeGrafter"/>
</dbReference>
<gene>
    <name evidence="5" type="ORF">P186_1901</name>
</gene>
<dbReference type="eggNOG" id="arCOG01252">
    <property type="taxonomic scope" value="Archaea"/>
</dbReference>
<evidence type="ECO:0000256" key="1">
    <source>
        <dbReference type="ARBA" id="ARBA00013048"/>
    </source>
</evidence>
<dbReference type="PANTHER" id="PTHR43866:SF4">
    <property type="entry name" value="MALONATE-SEMIALDEHYDE DEHYDROGENASE"/>
    <property type="match status" value="1"/>
</dbReference>
<dbReference type="EMBL" id="CP003098">
    <property type="protein sequence ID" value="AET33303.1"/>
    <property type="molecule type" value="Genomic_DNA"/>
</dbReference>
<dbReference type="InterPro" id="IPR016162">
    <property type="entry name" value="Ald_DH_N"/>
</dbReference>
<dbReference type="InterPro" id="IPR016161">
    <property type="entry name" value="Ald_DH/histidinol_DH"/>
</dbReference>
<dbReference type="NCBIfam" id="TIGR01722">
    <property type="entry name" value="MMSDH"/>
    <property type="match status" value="1"/>
</dbReference>
<dbReference type="SUPFAM" id="SSF53720">
    <property type="entry name" value="ALDH-like"/>
    <property type="match status" value="1"/>
</dbReference>
<dbReference type="GeneID" id="11596394"/>
<dbReference type="AlphaFoldDB" id="G7VHL2"/>
<evidence type="ECO:0000256" key="3">
    <source>
        <dbReference type="ARBA" id="ARBA00023027"/>
    </source>
</evidence>
<dbReference type="KEGG" id="pyr:P186_1901"/>
<protein>
    <recommendedName>
        <fullName evidence="1">methylmalonate-semialdehyde dehydrogenase (CoA acylating)</fullName>
        <ecNumber evidence="1">1.2.1.27</ecNumber>
    </recommendedName>
</protein>
<dbReference type="EC" id="1.2.1.27" evidence="1"/>
<evidence type="ECO:0000313" key="5">
    <source>
        <dbReference type="EMBL" id="AET33303.1"/>
    </source>
</evidence>
<name>G7VHL2_9CREN</name>
<dbReference type="Pfam" id="PF00171">
    <property type="entry name" value="Aldedh"/>
    <property type="match status" value="1"/>
</dbReference>
<dbReference type="Gene3D" id="3.40.309.10">
    <property type="entry name" value="Aldehyde Dehydrogenase, Chain A, domain 2"/>
    <property type="match status" value="1"/>
</dbReference>
<keyword evidence="2" id="KW-0560">Oxidoreductase</keyword>
<evidence type="ECO:0000259" key="4">
    <source>
        <dbReference type="Pfam" id="PF00171"/>
    </source>
</evidence>
<dbReference type="PROSITE" id="PS00070">
    <property type="entry name" value="ALDEHYDE_DEHYDR_CYS"/>
    <property type="match status" value="1"/>
</dbReference>
<dbReference type="InterPro" id="IPR016160">
    <property type="entry name" value="Ald_DH_CS_CYS"/>
</dbReference>
<dbReference type="Gene3D" id="3.40.605.10">
    <property type="entry name" value="Aldehyde Dehydrogenase, Chain A, domain 1"/>
    <property type="match status" value="1"/>
</dbReference>
<dbReference type="HOGENOM" id="CLU_005391_1_10_2"/>
<evidence type="ECO:0000256" key="2">
    <source>
        <dbReference type="ARBA" id="ARBA00023002"/>
    </source>
</evidence>
<keyword evidence="3" id="KW-0520">NAD</keyword>
<keyword evidence="6" id="KW-1185">Reference proteome</keyword>
<feature type="domain" description="Aldehyde dehydrogenase" evidence="4">
    <location>
        <begin position="22"/>
        <end position="485"/>
    </location>
</feature>
<dbReference type="PANTHER" id="PTHR43866">
    <property type="entry name" value="MALONATE-SEMIALDEHYDE DEHYDROGENASE"/>
    <property type="match status" value="1"/>
</dbReference>
<dbReference type="BioCyc" id="PSP1104324:GJSN-1859-MONOMER"/>
<dbReference type="InterPro" id="IPR010061">
    <property type="entry name" value="MeMal-semiAld_DH"/>
</dbReference>
<dbReference type="InterPro" id="IPR015590">
    <property type="entry name" value="Aldehyde_DH_dom"/>
</dbReference>
<dbReference type="CDD" id="cd07085">
    <property type="entry name" value="ALDH_F6_MMSDH"/>
    <property type="match status" value="1"/>
</dbReference>
<evidence type="ECO:0000313" key="6">
    <source>
        <dbReference type="Proteomes" id="UP000005867"/>
    </source>
</evidence>
<reference evidence="5 6" key="1">
    <citation type="journal article" date="2012" name="J. Bacteriol.">
        <title>Complete genome sequence of strain 1860, a crenarchaeon of the genus pyrobaculum able to grow with various electron acceptors.</title>
        <authorList>
            <person name="Mardanov A.V."/>
            <person name="Gumerov V.M."/>
            <person name="Slobodkina G.B."/>
            <person name="Beletsky A.V."/>
            <person name="Bonch-Osmolovskaya E.A."/>
            <person name="Ravin N.V."/>
            <person name="Skryabin K.G."/>
        </authorList>
    </citation>
    <scope>NUCLEOTIDE SEQUENCE [LARGE SCALE GENOMIC DNA]</scope>
    <source>
        <strain evidence="5 6">1860</strain>
    </source>
</reference>
<dbReference type="GO" id="GO:0004491">
    <property type="term" value="F:methylmalonate-semialdehyde dehydrogenase (acylating, NAD) activity"/>
    <property type="evidence" value="ECO:0007669"/>
    <property type="project" value="UniProtKB-EC"/>
</dbReference>
<dbReference type="FunFam" id="3.40.309.10:FF:000002">
    <property type="entry name" value="Methylmalonate-semialdehyde dehydrogenase (Acylating)"/>
    <property type="match status" value="1"/>
</dbReference>
<dbReference type="STRING" id="1104324.P186_1901"/>
<sequence>MIKISSSYGLLKPLVEGKFVDVDHDRVLPTYDPGLGRQIGEVPVMKNVDEAVQSAARAFEKWSRLPVYERLQYLVKLKIVFEQRLEEMAHLIAQNVGKTKQEAMGELRRAVESIDMALAAPHLMAEVRKVMNIAQAEPEIDMETVKEPLGVFAVITPFNFPVMIPMWFIPLAVTLGDTVVLKPSEQDPVPALYMASLFVEAGYPPGVLNVVLGDGSTAETLIKHRDVVGVAFVGSTRVGSQVYALAAAHGKRALVGAGAKNPVVVMPDADMKNAVENIATGFFVMAGQRCLAPGNLILVGEAYDKFKNAIVERVKKIRVGYQLLDTTDMGPVISAASKKRISDMITRAAEAGAEVLVDGRSYSPPREYAEGFYLGPTVLDKVAIDMEIAQEEVFGPVLPIIRAESFEEAVEIANKTRYGNAASIFTSSGRYAREFARRVNAGNVGINMSIAQPTPHFPFGGRKQSFFGVLHAQVDAVDFFTDRKVIMQRWW</sequence>
<accession>G7VHL2</accession>
<dbReference type="OrthoDB" id="6342at2157"/>
<dbReference type="InterPro" id="IPR016163">
    <property type="entry name" value="Ald_DH_C"/>
</dbReference>
<dbReference type="GO" id="GO:0006210">
    <property type="term" value="P:thymine catabolic process"/>
    <property type="evidence" value="ECO:0007669"/>
    <property type="project" value="TreeGrafter"/>
</dbReference>
<organism evidence="5 6">
    <name type="scientific">Pyrobaculum ferrireducens</name>
    <dbReference type="NCBI Taxonomy" id="1104324"/>
    <lineage>
        <taxon>Archaea</taxon>
        <taxon>Thermoproteota</taxon>
        <taxon>Thermoprotei</taxon>
        <taxon>Thermoproteales</taxon>
        <taxon>Thermoproteaceae</taxon>
        <taxon>Pyrobaculum</taxon>
    </lineage>
</organism>
<dbReference type="RefSeq" id="WP_014289128.1">
    <property type="nucleotide sequence ID" value="NC_016645.1"/>
</dbReference>
<proteinExistence type="predicted"/>
<dbReference type="Proteomes" id="UP000005867">
    <property type="component" value="Chromosome"/>
</dbReference>